<accession>A0ABW6I8W3</accession>
<keyword evidence="2" id="KW-0560">Oxidoreductase</keyword>
<dbReference type="PANTHER" id="PTHR24322">
    <property type="entry name" value="PKSB"/>
    <property type="match status" value="1"/>
</dbReference>
<reference evidence="3 4" key="1">
    <citation type="submission" date="2024-06" db="EMBL/GenBank/DDBJ databases">
        <title>Flavobacterium spp. isolated from glacier.</title>
        <authorList>
            <person name="Han D."/>
        </authorList>
    </citation>
    <scope>NUCLEOTIDE SEQUENCE [LARGE SCALE GENOMIC DNA]</scope>
    <source>
        <strain evidence="3 4">ZS1P70</strain>
    </source>
</reference>
<name>A0ABW6I8W3_9FLAO</name>
<gene>
    <name evidence="3" type="ORF">ACFX5F_16005</name>
</gene>
<protein>
    <submittedName>
        <fullName evidence="3">Uncharacterized protein</fullName>
    </submittedName>
</protein>
<proteinExistence type="inferred from homology"/>
<dbReference type="Proteomes" id="UP001600107">
    <property type="component" value="Unassembled WGS sequence"/>
</dbReference>
<dbReference type="PANTHER" id="PTHR24322:SF736">
    <property type="entry name" value="RETINOL DEHYDROGENASE 10"/>
    <property type="match status" value="1"/>
</dbReference>
<evidence type="ECO:0000313" key="4">
    <source>
        <dbReference type="Proteomes" id="UP001600107"/>
    </source>
</evidence>
<comment type="similarity">
    <text evidence="1">Belongs to the short-chain dehydrogenases/reductases (SDR) family.</text>
</comment>
<sequence>MKQLNKNVGVTTVTLYYINTGMFDGIKSVAPTLNPDKVAQKIITAIEHQRFFLSMPWSVGFVRFFRWVLPT</sequence>
<organism evidence="3 4">
    <name type="scientific">Flavobacterium zhoui</name>
    <dbReference type="NCBI Taxonomy" id="3230414"/>
    <lineage>
        <taxon>Bacteria</taxon>
        <taxon>Pseudomonadati</taxon>
        <taxon>Bacteroidota</taxon>
        <taxon>Flavobacteriia</taxon>
        <taxon>Flavobacteriales</taxon>
        <taxon>Flavobacteriaceae</taxon>
        <taxon>Flavobacterium</taxon>
    </lineage>
</organism>
<comment type="caution">
    <text evidence="3">The sequence shown here is derived from an EMBL/GenBank/DDBJ whole genome shotgun (WGS) entry which is preliminary data.</text>
</comment>
<dbReference type="Gene3D" id="3.40.50.720">
    <property type="entry name" value="NAD(P)-binding Rossmann-like Domain"/>
    <property type="match status" value="1"/>
</dbReference>
<dbReference type="RefSeq" id="WP_379853031.1">
    <property type="nucleotide sequence ID" value="NZ_JBHZPY010000023.1"/>
</dbReference>
<evidence type="ECO:0000256" key="1">
    <source>
        <dbReference type="ARBA" id="ARBA00006484"/>
    </source>
</evidence>
<evidence type="ECO:0000313" key="3">
    <source>
        <dbReference type="EMBL" id="MFE3872726.1"/>
    </source>
</evidence>
<keyword evidence="4" id="KW-1185">Reference proteome</keyword>
<dbReference type="EMBL" id="JBHZPY010000023">
    <property type="protein sequence ID" value="MFE3872726.1"/>
    <property type="molecule type" value="Genomic_DNA"/>
</dbReference>
<evidence type="ECO:0000256" key="2">
    <source>
        <dbReference type="ARBA" id="ARBA00023002"/>
    </source>
</evidence>